<keyword evidence="8 12" id="KW-0378">Hydrolase</keyword>
<sequence length="335" mass="36267">MQRELPTALEPERQAEPQPELAMARPSSEAMAIAPEIQHPIAPLRTLGQAFSRSGVGLHSGLPVTLWVQPSLEPGIRFVRTDLPDRPVIPARWDLVSQTQLSTEVRSPQDPQATVRTIEHLMAALVACGVGAAQVEINGPEVPLLDGSAIEWCRAIALAGLRALPSTRTPKPHQETIADPLWIHEGDAFVAALPATELRFSYGIDFALPAIGNQWHSWSPGEAFCPIEPEPQPGSFAHDIAPARTFGLAHQIEQLRAANLIRGGSLDNALVCGEAGWLNPPLRYENEPARHKILDLVGDLALLGTIPRAHYLAYKASHRLHGQLVAKLAAVIGNE</sequence>
<dbReference type="EC" id="3.5.1.108" evidence="4 12"/>
<keyword evidence="7 12" id="KW-0479">Metal-binding</keyword>
<dbReference type="InterPro" id="IPR020568">
    <property type="entry name" value="Ribosomal_Su5_D2-typ_SF"/>
</dbReference>
<evidence type="ECO:0000256" key="8">
    <source>
        <dbReference type="ARBA" id="ARBA00022801"/>
    </source>
</evidence>
<evidence type="ECO:0000256" key="13">
    <source>
        <dbReference type="SAM" id="MobiDB-lite"/>
    </source>
</evidence>
<dbReference type="SUPFAM" id="SSF54211">
    <property type="entry name" value="Ribosomal protein S5 domain 2-like"/>
    <property type="match status" value="2"/>
</dbReference>
<evidence type="ECO:0000256" key="5">
    <source>
        <dbReference type="ARBA" id="ARBA00022516"/>
    </source>
</evidence>
<feature type="region of interest" description="Disordered" evidence="13">
    <location>
        <begin position="1"/>
        <end position="29"/>
    </location>
</feature>
<dbReference type="PANTHER" id="PTHR33694">
    <property type="entry name" value="UDP-3-O-ACYL-N-ACETYLGLUCOSAMINE DEACETYLASE 1, MITOCHONDRIAL-RELATED"/>
    <property type="match status" value="1"/>
</dbReference>
<evidence type="ECO:0000256" key="4">
    <source>
        <dbReference type="ARBA" id="ARBA00012745"/>
    </source>
</evidence>
<evidence type="ECO:0000256" key="10">
    <source>
        <dbReference type="ARBA" id="ARBA00023098"/>
    </source>
</evidence>
<feature type="binding site" evidence="12">
    <location>
        <position position="291"/>
    </location>
    <ligand>
        <name>Zn(2+)</name>
        <dbReference type="ChEBI" id="CHEBI:29105"/>
    </ligand>
</feature>
<keyword evidence="10 12" id="KW-0443">Lipid metabolism</keyword>
<feature type="active site" description="Proton donor" evidence="12">
    <location>
        <position position="318"/>
    </location>
</feature>
<name>A0ABW7C5R9_9CYAN</name>
<dbReference type="GO" id="GO:0103117">
    <property type="term" value="F:UDP-3-O-acyl-N-acetylglucosamine deacetylase activity"/>
    <property type="evidence" value="ECO:0007669"/>
    <property type="project" value="UniProtKB-EC"/>
</dbReference>
<evidence type="ECO:0000256" key="9">
    <source>
        <dbReference type="ARBA" id="ARBA00022833"/>
    </source>
</evidence>
<comment type="cofactor">
    <cofactor evidence="1 12">
        <name>Zn(2+)</name>
        <dbReference type="ChEBI" id="CHEBI:29105"/>
    </cofactor>
</comment>
<keyword evidence="5 12" id="KW-0444">Lipid biosynthesis</keyword>
<dbReference type="Pfam" id="PF03331">
    <property type="entry name" value="LpxC"/>
    <property type="match status" value="1"/>
</dbReference>
<feature type="binding site" evidence="12">
    <location>
        <position position="295"/>
    </location>
    <ligand>
        <name>Zn(2+)</name>
        <dbReference type="ChEBI" id="CHEBI:29105"/>
    </ligand>
</feature>
<evidence type="ECO:0000256" key="2">
    <source>
        <dbReference type="ARBA" id="ARBA00002923"/>
    </source>
</evidence>
<reference evidence="15" key="1">
    <citation type="journal article" date="2024" name="Algal Res.">
        <title>Biochemical, toxicological and genomic investigation of a high-biomass producing Limnothrix strain isolated from Italian shallow drinking water reservoir.</title>
        <authorList>
            <person name="Simonazzi M."/>
            <person name="Shishido T.K."/>
            <person name="Delbaje E."/>
            <person name="Wahlsten M."/>
            <person name="Fewer D.P."/>
            <person name="Sivonen K."/>
            <person name="Pezzolesi L."/>
            <person name="Pistocchi R."/>
        </authorList>
    </citation>
    <scope>NUCLEOTIDE SEQUENCE [LARGE SCALE GENOMIC DNA]</scope>
    <source>
        <strain evidence="15">LRLZ20PSL1</strain>
    </source>
</reference>
<protein>
    <recommendedName>
        <fullName evidence="4 12">UDP-3-O-acyl-N-acetylglucosamine deacetylase</fullName>
        <shortName evidence="12">UDP-3-O-acyl-GlcNAc deacetylase</shortName>
        <ecNumber evidence="4 12">3.5.1.108</ecNumber>
    </recommendedName>
    <alternativeName>
        <fullName evidence="12">UDP-3-O-[R-3-hydroxymyristoyl]-N-acetylglucosamine deacetylase</fullName>
    </alternativeName>
</protein>
<comment type="pathway">
    <text evidence="3 12">Glycolipid biosynthesis; lipid IV(A) biosynthesis; lipid IV(A) from (3R)-3-hydroxytetradecanoyl-[acyl-carrier-protein] and UDP-N-acetyl-alpha-D-glucosamine: step 2/6.</text>
</comment>
<organism evidence="14 15">
    <name type="scientific">Limnothrix redekei LRLZ20PSL1</name>
    <dbReference type="NCBI Taxonomy" id="3112953"/>
    <lineage>
        <taxon>Bacteria</taxon>
        <taxon>Bacillati</taxon>
        <taxon>Cyanobacteriota</taxon>
        <taxon>Cyanophyceae</taxon>
        <taxon>Pseudanabaenales</taxon>
        <taxon>Pseudanabaenaceae</taxon>
        <taxon>Limnothrix</taxon>
    </lineage>
</organism>
<dbReference type="Gene3D" id="3.30.230.20">
    <property type="entry name" value="lpxc deacetylase, domain 1"/>
    <property type="match status" value="1"/>
</dbReference>
<dbReference type="InterPro" id="IPR015870">
    <property type="entry name" value="UDP-acyl_N-AcGlcN_deAcase_N"/>
</dbReference>
<dbReference type="Proteomes" id="UP001604335">
    <property type="component" value="Unassembled WGS sequence"/>
</dbReference>
<comment type="caution">
    <text evidence="14">The sequence shown here is derived from an EMBL/GenBank/DDBJ whole genome shotgun (WGS) entry which is preliminary data.</text>
</comment>
<dbReference type="PANTHER" id="PTHR33694:SF1">
    <property type="entry name" value="UDP-3-O-ACYL-N-ACETYLGLUCOSAMINE DEACETYLASE 1, MITOCHONDRIAL-RELATED"/>
    <property type="match status" value="1"/>
</dbReference>
<evidence type="ECO:0000256" key="11">
    <source>
        <dbReference type="ARBA" id="ARBA00024535"/>
    </source>
</evidence>
<dbReference type="Gene3D" id="3.30.1700.10">
    <property type="entry name" value="lpxc deacetylase, domain 2"/>
    <property type="match status" value="1"/>
</dbReference>
<proteinExistence type="inferred from homology"/>
<evidence type="ECO:0000256" key="1">
    <source>
        <dbReference type="ARBA" id="ARBA00001947"/>
    </source>
</evidence>
<dbReference type="InterPro" id="IPR004463">
    <property type="entry name" value="UDP-acyl_GlcNac_deAcase"/>
</dbReference>
<dbReference type="InterPro" id="IPR011334">
    <property type="entry name" value="UDP-acyl_GlcNac_deAcase_C"/>
</dbReference>
<evidence type="ECO:0000256" key="12">
    <source>
        <dbReference type="HAMAP-Rule" id="MF_00388"/>
    </source>
</evidence>
<keyword evidence="9 12" id="KW-0862">Zinc</keyword>
<keyword evidence="15" id="KW-1185">Reference proteome</keyword>
<dbReference type="NCBIfam" id="TIGR00325">
    <property type="entry name" value="lpxC"/>
    <property type="match status" value="1"/>
</dbReference>
<feature type="binding site" evidence="12">
    <location>
        <position position="120"/>
    </location>
    <ligand>
        <name>Zn(2+)</name>
        <dbReference type="ChEBI" id="CHEBI:29105"/>
    </ligand>
</feature>
<dbReference type="EMBL" id="JAZAQF010000013">
    <property type="protein sequence ID" value="MFG3816551.1"/>
    <property type="molecule type" value="Genomic_DNA"/>
</dbReference>
<comment type="function">
    <text evidence="2 12">Catalyzes the hydrolysis of UDP-3-O-myristoyl-N-acetylglucosamine to form UDP-3-O-myristoylglucosamine and acetate, the committed step in lipid A biosynthesis.</text>
</comment>
<evidence type="ECO:0000313" key="14">
    <source>
        <dbReference type="EMBL" id="MFG3816551.1"/>
    </source>
</evidence>
<dbReference type="HAMAP" id="MF_00388">
    <property type="entry name" value="LpxC"/>
    <property type="match status" value="1"/>
</dbReference>
<evidence type="ECO:0000313" key="15">
    <source>
        <dbReference type="Proteomes" id="UP001604335"/>
    </source>
</evidence>
<evidence type="ECO:0000256" key="3">
    <source>
        <dbReference type="ARBA" id="ARBA00005002"/>
    </source>
</evidence>
<evidence type="ECO:0000256" key="7">
    <source>
        <dbReference type="ARBA" id="ARBA00022723"/>
    </source>
</evidence>
<keyword evidence="6 12" id="KW-0441">Lipid A biosynthesis</keyword>
<accession>A0ABW7C5R9</accession>
<evidence type="ECO:0000256" key="6">
    <source>
        <dbReference type="ARBA" id="ARBA00022556"/>
    </source>
</evidence>
<comment type="catalytic activity">
    <reaction evidence="11 12">
        <text>a UDP-3-O-[(3R)-3-hydroxyacyl]-N-acetyl-alpha-D-glucosamine + H2O = a UDP-3-O-[(3R)-3-hydroxyacyl]-alpha-D-glucosamine + acetate</text>
        <dbReference type="Rhea" id="RHEA:67816"/>
        <dbReference type="ChEBI" id="CHEBI:15377"/>
        <dbReference type="ChEBI" id="CHEBI:30089"/>
        <dbReference type="ChEBI" id="CHEBI:137740"/>
        <dbReference type="ChEBI" id="CHEBI:173225"/>
        <dbReference type="EC" id="3.5.1.108"/>
    </reaction>
</comment>
<comment type="similarity">
    <text evidence="12">Belongs to the LpxC family.</text>
</comment>
<gene>
    <name evidence="12 14" type="primary">lpxC</name>
    <name evidence="14" type="ORF">VPK24_02790</name>
</gene>